<dbReference type="Proteomes" id="UP000827721">
    <property type="component" value="Unassembled WGS sequence"/>
</dbReference>
<evidence type="ECO:0000313" key="5">
    <source>
        <dbReference type="Proteomes" id="UP000827721"/>
    </source>
</evidence>
<comment type="caution">
    <text evidence="4">The sequence shown here is derived from an EMBL/GenBank/DDBJ whole genome shotgun (WGS) entry which is preliminary data.</text>
</comment>
<sequence>MSQARVQFSIALILACVFMVIAPSLAAEPAPGFPPLFEQDPDAMKCLSTLQSVQGCVQEVITSFLSHQVQLIGPACCKSLNEVDDKCWPRVFPFDPFFHHCSRTIVQLSLQVHHQHQPHQSKSLETETTRP</sequence>
<dbReference type="PANTHER" id="PTHR31181:SF60">
    <property type="entry name" value="PROLAMIN-LIKE DOMAIN-CONTAINING PROTEIN"/>
    <property type="match status" value="1"/>
</dbReference>
<accession>A0ABQ8ICG4</accession>
<reference evidence="4 5" key="1">
    <citation type="submission" date="2021-02" db="EMBL/GenBank/DDBJ databases">
        <title>Plant Genome Project.</title>
        <authorList>
            <person name="Zhang R.-G."/>
        </authorList>
    </citation>
    <scope>NUCLEOTIDE SEQUENCE [LARGE SCALE GENOMIC DNA]</scope>
    <source>
        <tissue evidence="4">Leaves</tissue>
    </source>
</reference>
<dbReference type="EMBL" id="JAFEMO010000003">
    <property type="protein sequence ID" value="KAH7574342.1"/>
    <property type="molecule type" value="Genomic_DNA"/>
</dbReference>
<keyword evidence="1 2" id="KW-0732">Signal</keyword>
<evidence type="ECO:0000256" key="2">
    <source>
        <dbReference type="SAM" id="SignalP"/>
    </source>
</evidence>
<keyword evidence="5" id="KW-1185">Reference proteome</keyword>
<name>A0ABQ8ICG4_9ROSI</name>
<feature type="domain" description="Prolamin-like" evidence="3">
    <location>
        <begin position="45"/>
        <end position="97"/>
    </location>
</feature>
<proteinExistence type="predicted"/>
<dbReference type="Pfam" id="PF05617">
    <property type="entry name" value="Prolamin_like"/>
    <property type="match status" value="1"/>
</dbReference>
<protein>
    <recommendedName>
        <fullName evidence="3">Prolamin-like domain-containing protein</fullName>
    </recommendedName>
</protein>
<gene>
    <name evidence="4" type="ORF">JRO89_XS03G0284500</name>
</gene>
<dbReference type="InterPro" id="IPR008502">
    <property type="entry name" value="Prolamin-like"/>
</dbReference>
<dbReference type="PROSITE" id="PS51257">
    <property type="entry name" value="PROKAR_LIPOPROTEIN"/>
    <property type="match status" value="1"/>
</dbReference>
<organism evidence="4 5">
    <name type="scientific">Xanthoceras sorbifolium</name>
    <dbReference type="NCBI Taxonomy" id="99658"/>
    <lineage>
        <taxon>Eukaryota</taxon>
        <taxon>Viridiplantae</taxon>
        <taxon>Streptophyta</taxon>
        <taxon>Embryophyta</taxon>
        <taxon>Tracheophyta</taxon>
        <taxon>Spermatophyta</taxon>
        <taxon>Magnoliopsida</taxon>
        <taxon>eudicotyledons</taxon>
        <taxon>Gunneridae</taxon>
        <taxon>Pentapetalae</taxon>
        <taxon>rosids</taxon>
        <taxon>malvids</taxon>
        <taxon>Sapindales</taxon>
        <taxon>Sapindaceae</taxon>
        <taxon>Xanthoceroideae</taxon>
        <taxon>Xanthoceras</taxon>
    </lineage>
</organism>
<feature type="signal peptide" evidence="2">
    <location>
        <begin position="1"/>
        <end position="26"/>
    </location>
</feature>
<dbReference type="PANTHER" id="PTHR31181">
    <property type="entry name" value="EGG CELL-SECRETED PROTEIN 1.4"/>
    <property type="match status" value="1"/>
</dbReference>
<evidence type="ECO:0000313" key="4">
    <source>
        <dbReference type="EMBL" id="KAH7574342.1"/>
    </source>
</evidence>
<feature type="chain" id="PRO_5046890614" description="Prolamin-like domain-containing protein" evidence="2">
    <location>
        <begin position="27"/>
        <end position="131"/>
    </location>
</feature>
<evidence type="ECO:0000256" key="1">
    <source>
        <dbReference type="ARBA" id="ARBA00022729"/>
    </source>
</evidence>
<evidence type="ECO:0000259" key="3">
    <source>
        <dbReference type="Pfam" id="PF05617"/>
    </source>
</evidence>